<evidence type="ECO:0000256" key="4">
    <source>
        <dbReference type="ARBA" id="ARBA00035261"/>
    </source>
</evidence>
<dbReference type="SMART" id="SM01403">
    <property type="entry name" value="Ribosomal_S10"/>
    <property type="match status" value="1"/>
</dbReference>
<reference evidence="8" key="1">
    <citation type="submission" date="2018-06" db="EMBL/GenBank/DDBJ databases">
        <authorList>
            <person name="Guldener U."/>
        </authorList>
    </citation>
    <scope>NUCLEOTIDE SEQUENCE [LARGE SCALE GENOMIC DNA]</scope>
    <source>
        <strain evidence="8">UTAD17</strain>
    </source>
</reference>
<dbReference type="PANTHER" id="PTHR11700">
    <property type="entry name" value="30S RIBOSOMAL PROTEIN S10 FAMILY MEMBER"/>
    <property type="match status" value="1"/>
</dbReference>
<proteinExistence type="inferred from homology"/>
<gene>
    <name evidence="7" type="ORF">SCODWIG_00695</name>
</gene>
<dbReference type="SUPFAM" id="SSF54999">
    <property type="entry name" value="Ribosomal protein S10"/>
    <property type="match status" value="1"/>
</dbReference>
<keyword evidence="8" id="KW-1185">Reference proteome</keyword>
<dbReference type="GO" id="GO:0003735">
    <property type="term" value="F:structural constituent of ribosome"/>
    <property type="evidence" value="ECO:0007669"/>
    <property type="project" value="InterPro"/>
</dbReference>
<keyword evidence="2 7" id="KW-0689">Ribosomal protein</keyword>
<comment type="similarity">
    <text evidence="1">Belongs to the universal ribosomal protein uS10 family.</text>
</comment>
<dbReference type="FunFam" id="3.30.70.600:FF:000003">
    <property type="entry name" value="30S ribosomal protein S10"/>
    <property type="match status" value="1"/>
</dbReference>
<dbReference type="GO" id="GO:0005840">
    <property type="term" value="C:ribosome"/>
    <property type="evidence" value="ECO:0007669"/>
    <property type="project" value="UniProtKB-KW"/>
</dbReference>
<protein>
    <recommendedName>
        <fullName evidence="4">Small ribosomal subunit protein uS10m</fullName>
    </recommendedName>
    <alternativeName>
        <fullName evidence="5">37S ribosomal protein S10, mitochondrial</fullName>
    </alternativeName>
</protein>
<dbReference type="InterPro" id="IPR036838">
    <property type="entry name" value="Ribosomal_uS10_dom_sf"/>
</dbReference>
<accession>A0A376B388</accession>
<evidence type="ECO:0000256" key="2">
    <source>
        <dbReference type="ARBA" id="ARBA00022980"/>
    </source>
</evidence>
<dbReference type="VEuPathDB" id="FungiDB:SCODWIG_00695"/>
<dbReference type="GO" id="GO:1990904">
    <property type="term" value="C:ribonucleoprotein complex"/>
    <property type="evidence" value="ECO:0007669"/>
    <property type="project" value="UniProtKB-KW"/>
</dbReference>
<feature type="domain" description="Small ribosomal subunit protein uS10" evidence="6">
    <location>
        <begin position="110"/>
        <end position="207"/>
    </location>
</feature>
<sequence>MLITKATKGAVTTILNNNILLSLYNIQRKRLQSTVASASQPDVTKSKSTIAVNSNTTDTPLFNGTSVTGPLPSLASSIGEIKPLDIPLNVLAVYHKPLRVPITYGDLIADIQLRSYDHENLDFFCDFILRVGFYLGAPLTGPKPLPTRRERWTVIRAPFVHAKSKENFERHTHKRLIRVWDTNPQVVDMLLSYLTKHSITGVGVKVNYFQREGLTLNEPTAKDETNILDGLQQGETALKNEDAVSKKVEEILSDPKFKDMLNDK</sequence>
<dbReference type="NCBIfam" id="TIGR01049">
    <property type="entry name" value="rpsJ_bact"/>
    <property type="match status" value="1"/>
</dbReference>
<dbReference type="InterPro" id="IPR027486">
    <property type="entry name" value="Ribosomal_uS10_dom"/>
</dbReference>
<evidence type="ECO:0000259" key="6">
    <source>
        <dbReference type="SMART" id="SM01403"/>
    </source>
</evidence>
<keyword evidence="3" id="KW-0687">Ribonucleoprotein</keyword>
<dbReference type="EMBL" id="UFAJ01000067">
    <property type="protein sequence ID" value="SSD58934.1"/>
    <property type="molecule type" value="Genomic_DNA"/>
</dbReference>
<organism evidence="7 8">
    <name type="scientific">Saccharomycodes ludwigii</name>
    <dbReference type="NCBI Taxonomy" id="36035"/>
    <lineage>
        <taxon>Eukaryota</taxon>
        <taxon>Fungi</taxon>
        <taxon>Dikarya</taxon>
        <taxon>Ascomycota</taxon>
        <taxon>Saccharomycotina</taxon>
        <taxon>Saccharomycetes</taxon>
        <taxon>Saccharomycodales</taxon>
        <taxon>Saccharomycodaceae</taxon>
        <taxon>Saccharomycodes</taxon>
    </lineage>
</organism>
<evidence type="ECO:0000256" key="1">
    <source>
        <dbReference type="ARBA" id="ARBA00007102"/>
    </source>
</evidence>
<dbReference type="HAMAP" id="MF_00508">
    <property type="entry name" value="Ribosomal_uS10"/>
    <property type="match status" value="1"/>
</dbReference>
<dbReference type="PRINTS" id="PR00971">
    <property type="entry name" value="RIBOSOMALS10"/>
</dbReference>
<evidence type="ECO:0000256" key="5">
    <source>
        <dbReference type="ARBA" id="ARBA00042916"/>
    </source>
</evidence>
<dbReference type="GO" id="GO:0006412">
    <property type="term" value="P:translation"/>
    <property type="evidence" value="ECO:0007669"/>
    <property type="project" value="InterPro"/>
</dbReference>
<name>A0A376B388_9ASCO</name>
<evidence type="ECO:0000313" key="7">
    <source>
        <dbReference type="EMBL" id="SSD58934.1"/>
    </source>
</evidence>
<dbReference type="InterPro" id="IPR001848">
    <property type="entry name" value="Ribosomal_uS10"/>
</dbReference>
<evidence type="ECO:0000313" key="8">
    <source>
        <dbReference type="Proteomes" id="UP000262825"/>
    </source>
</evidence>
<dbReference type="Gene3D" id="3.30.70.600">
    <property type="entry name" value="Ribosomal protein S10 domain"/>
    <property type="match status" value="1"/>
</dbReference>
<dbReference type="Proteomes" id="UP000262825">
    <property type="component" value="Unassembled WGS sequence"/>
</dbReference>
<dbReference type="AlphaFoldDB" id="A0A376B388"/>
<dbReference type="Pfam" id="PF00338">
    <property type="entry name" value="Ribosomal_S10"/>
    <property type="match status" value="1"/>
</dbReference>
<evidence type="ECO:0000256" key="3">
    <source>
        <dbReference type="ARBA" id="ARBA00023274"/>
    </source>
</evidence>